<dbReference type="RefSeq" id="WP_263992585.1">
    <property type="nucleotide sequence ID" value="NZ_CP087994.1"/>
</dbReference>
<evidence type="ECO:0008006" key="3">
    <source>
        <dbReference type="Google" id="ProtNLM"/>
    </source>
</evidence>
<organism evidence="1 2">
    <name type="scientific">Acetobacterium wieringae</name>
    <dbReference type="NCBI Taxonomy" id="52694"/>
    <lineage>
        <taxon>Bacteria</taxon>
        <taxon>Bacillati</taxon>
        <taxon>Bacillota</taxon>
        <taxon>Clostridia</taxon>
        <taxon>Eubacteriales</taxon>
        <taxon>Eubacteriaceae</taxon>
        <taxon>Acetobacterium</taxon>
    </lineage>
</organism>
<keyword evidence="2" id="KW-1185">Reference proteome</keyword>
<protein>
    <recommendedName>
        <fullName evidence="3">Tail fiber protein</fullName>
    </recommendedName>
</protein>
<sequence length="303" mass="30946">MAIPFGNSIDLGKNELLNARLQNLSAAPANPLDGLFYYDATTKTAQLYANGIWVTMGHLGEIFTAALLAKLNGIAAGANNYTHPGYTGKASGLYKVTVDALGHVSAATAVAKADITALGIPAQDTTYGVATPSANGLMSSTDKAKVDASYTSAQVDTAIAAAIATLIDSSPGALDTLNELAAALGDDPNFATTISNALANKVDKIAGKGLSTNDFTTALLDKLNGITPGANTRKYSVAVGTGSATSIVVTHNLNTQNVTVTLRETASPYNVVMTDVQITSVNTITLIFATAPTAGKYTVTVVG</sequence>
<evidence type="ECO:0000313" key="1">
    <source>
        <dbReference type="EMBL" id="UYO61794.1"/>
    </source>
</evidence>
<accession>A0ABY6HCX6</accession>
<reference evidence="1" key="1">
    <citation type="submission" date="2021-11" db="EMBL/GenBank/DDBJ databases">
        <title>Isoprene-degrading acetogen.</title>
        <authorList>
            <person name="Yang Y."/>
            <person name="Jin H."/>
            <person name="Yan J."/>
        </authorList>
    </citation>
    <scope>NUCLEOTIDE SEQUENCE</scope>
    <source>
        <strain evidence="1">Berkeley</strain>
    </source>
</reference>
<gene>
    <name evidence="1" type="ORF">LNN31_13515</name>
</gene>
<dbReference type="Proteomes" id="UP001163550">
    <property type="component" value="Chromosome"/>
</dbReference>
<name>A0ABY6HCX6_9FIRM</name>
<evidence type="ECO:0000313" key="2">
    <source>
        <dbReference type="Proteomes" id="UP001163550"/>
    </source>
</evidence>
<dbReference type="EMBL" id="CP087994">
    <property type="protein sequence ID" value="UYO61794.1"/>
    <property type="molecule type" value="Genomic_DNA"/>
</dbReference>
<proteinExistence type="predicted"/>